<sequence length="166" mass="19225">MKTSVKYLLIFLLTALLFTGCSSNNEVQSQSNIFTYNNSVIGDNSAVIAIINHLQHNKEFKEISLQTKEEPYGMTITYNELEATELEKEYKETAIYNATFLFALIENAEWVTFKFGDENDEYKLSKEDLQTAFDKPLSDFTNEEEVTTFVQKQLKDENKINQLFLQ</sequence>
<gene>
    <name evidence="3" type="ORF">MUN87_11180</name>
</gene>
<dbReference type="EMBL" id="CP095071">
    <property type="protein sequence ID" value="UOQ83333.1"/>
    <property type="molecule type" value="Genomic_DNA"/>
</dbReference>
<dbReference type="PROSITE" id="PS51257">
    <property type="entry name" value="PROKAR_LIPOPROTEIN"/>
    <property type="match status" value="1"/>
</dbReference>
<evidence type="ECO:0000313" key="3">
    <source>
        <dbReference type="EMBL" id="UOQ83333.1"/>
    </source>
</evidence>
<dbReference type="Proteomes" id="UP000831537">
    <property type="component" value="Chromosome"/>
</dbReference>
<keyword evidence="1" id="KW-0732">Signal</keyword>
<organism evidence="3 4">
    <name type="scientific">Gracilibacillus salinarum</name>
    <dbReference type="NCBI Taxonomy" id="2932255"/>
    <lineage>
        <taxon>Bacteria</taxon>
        <taxon>Bacillati</taxon>
        <taxon>Bacillota</taxon>
        <taxon>Bacilli</taxon>
        <taxon>Bacillales</taxon>
        <taxon>Bacillaceae</taxon>
        <taxon>Gracilibacillus</taxon>
    </lineage>
</organism>
<feature type="signal peptide" evidence="1">
    <location>
        <begin position="1"/>
        <end position="24"/>
    </location>
</feature>
<keyword evidence="4" id="KW-1185">Reference proteome</keyword>
<name>A0ABY4GG92_9BACI</name>
<proteinExistence type="predicted"/>
<accession>A0ABY4GG92</accession>
<evidence type="ECO:0000313" key="4">
    <source>
        <dbReference type="Proteomes" id="UP000831537"/>
    </source>
</evidence>
<dbReference type="RefSeq" id="WP_244740143.1">
    <property type="nucleotide sequence ID" value="NZ_CP095071.1"/>
</dbReference>
<protein>
    <submittedName>
        <fullName evidence="3">DUF4825 domain-containing protein</fullName>
    </submittedName>
</protein>
<reference evidence="3 4" key="1">
    <citation type="submission" date="2022-04" db="EMBL/GenBank/DDBJ databases">
        <title>Gracilibacillus sp. isolated from saltern.</title>
        <authorList>
            <person name="Won M."/>
            <person name="Lee C.-M."/>
            <person name="Woen H.-Y."/>
            <person name="Kwon S.-W."/>
        </authorList>
    </citation>
    <scope>NUCLEOTIDE SEQUENCE [LARGE SCALE GENOMIC DNA]</scope>
    <source>
        <strain evidence="3 4">SSPM10-3</strain>
    </source>
</reference>
<evidence type="ECO:0000256" key="1">
    <source>
        <dbReference type="SAM" id="SignalP"/>
    </source>
</evidence>
<feature type="domain" description="DUF4825" evidence="2">
    <location>
        <begin position="34"/>
        <end position="122"/>
    </location>
</feature>
<dbReference type="Pfam" id="PF16107">
    <property type="entry name" value="DUF4825"/>
    <property type="match status" value="1"/>
</dbReference>
<evidence type="ECO:0000259" key="2">
    <source>
        <dbReference type="Pfam" id="PF16107"/>
    </source>
</evidence>
<feature type="chain" id="PRO_5045739411" evidence="1">
    <location>
        <begin position="25"/>
        <end position="166"/>
    </location>
</feature>
<dbReference type="InterPro" id="IPR032250">
    <property type="entry name" value="DUF4825"/>
</dbReference>